<protein>
    <submittedName>
        <fullName evidence="1">DNA polymerase III psi subunit</fullName>
    </submittedName>
</protein>
<dbReference type="InterPro" id="IPR036654">
    <property type="entry name" value="DNA_pol_III_psi_sf"/>
</dbReference>
<proteinExistence type="predicted"/>
<evidence type="ECO:0000313" key="2">
    <source>
        <dbReference type="Proteomes" id="UP000199437"/>
    </source>
</evidence>
<name>A0A1I0QNP1_9BACT</name>
<gene>
    <name evidence="1" type="ORF">SAMN05216290_2521</name>
</gene>
<dbReference type="GO" id="GO:0006260">
    <property type="term" value="P:DNA replication"/>
    <property type="evidence" value="ECO:0007669"/>
    <property type="project" value="InterPro"/>
</dbReference>
<dbReference type="EMBL" id="FOIR01000002">
    <property type="protein sequence ID" value="SEW29025.1"/>
    <property type="molecule type" value="Genomic_DNA"/>
</dbReference>
<dbReference type="AlphaFoldDB" id="A0A1I0QNP1"/>
<dbReference type="GO" id="GO:0003887">
    <property type="term" value="F:DNA-directed DNA polymerase activity"/>
    <property type="evidence" value="ECO:0007669"/>
    <property type="project" value="InterPro"/>
</dbReference>
<dbReference type="OrthoDB" id="893215at2"/>
<dbReference type="Gene3D" id="3.40.50.10220">
    <property type="entry name" value="DNA polymerase III, psi subunit"/>
    <property type="match status" value="1"/>
</dbReference>
<accession>A0A1I0QNP1</accession>
<dbReference type="GeneID" id="99987215"/>
<dbReference type="STRING" id="1267423.SAMN05216290_2521"/>
<sequence length="186" mass="20350">MTDSSDFLPHFITEPIYVIAGEEQTPAAVETTTPEVASATAEEDSSPQMVEEPQEAITIKPIPTEGQNLKGCVIFVESSEPILDTASKEFLYKVLSSVKRGENDVLVANIADVEADSIEALLAEQNHKQVLCFGSNKFDKLKGETLYSPKQDGHKTYLSCDSLTAIAQDVERKKALWKALQSIFLG</sequence>
<organism evidence="1 2">
    <name type="scientific">Roseivirga pacifica</name>
    <dbReference type="NCBI Taxonomy" id="1267423"/>
    <lineage>
        <taxon>Bacteria</taxon>
        <taxon>Pseudomonadati</taxon>
        <taxon>Bacteroidota</taxon>
        <taxon>Cytophagia</taxon>
        <taxon>Cytophagales</taxon>
        <taxon>Roseivirgaceae</taxon>
        <taxon>Roseivirga</taxon>
    </lineage>
</organism>
<dbReference type="GO" id="GO:0008408">
    <property type="term" value="F:3'-5' exonuclease activity"/>
    <property type="evidence" value="ECO:0007669"/>
    <property type="project" value="InterPro"/>
</dbReference>
<reference evidence="2" key="1">
    <citation type="submission" date="2016-10" db="EMBL/GenBank/DDBJ databases">
        <authorList>
            <person name="Varghese N."/>
            <person name="Submissions S."/>
        </authorList>
    </citation>
    <scope>NUCLEOTIDE SEQUENCE [LARGE SCALE GENOMIC DNA]</scope>
    <source>
        <strain evidence="2">CGMCC 1.12402</strain>
    </source>
</reference>
<dbReference type="RefSeq" id="WP_090258922.1">
    <property type="nucleotide sequence ID" value="NZ_FOIR01000002.1"/>
</dbReference>
<keyword evidence="2" id="KW-1185">Reference proteome</keyword>
<dbReference type="Proteomes" id="UP000199437">
    <property type="component" value="Unassembled WGS sequence"/>
</dbReference>
<evidence type="ECO:0000313" key="1">
    <source>
        <dbReference type="EMBL" id="SEW29025.1"/>
    </source>
</evidence>